<evidence type="ECO:0000256" key="2">
    <source>
        <dbReference type="SAM" id="MobiDB-lite"/>
    </source>
</evidence>
<sequence>MFCASVKEICDLCLKQVAKWRDAIKDALHIKFKVDLVMEHLKKLAWLDTVTLRISNFRAQLSAGKEKQAKICEQSKVFIDVQEFNGKTISSALNSDSNLDILKPTLSSFRSSVKPIAGGKLYLPSAMRLPCKPVKSENFTLLSSSASSFIRMSVMAVSLLLLVPASVLSNRGSIGPPFTASQSMSLVPSENQESIIFISVWDRSWDSSGISEIADMTINSPIHSFCCCCSTHFLSTDFFLLLPFSSLEPSKTLAFCTLLCRPLLLLFGEIWLNSRIVLFWPFKSRFYIWVNMEGYSSDGSTSFFGSNMPSEPRLPHQTDSWGVVDGWLELIGRDNGLVQDNIDFSAVDDGPTDQSLLDQHHQFNQGETSEASYQTVSEGGTRSKLTPAQRKENKRQSDYKYRQKRKVTADEQIGEIKRLKEEIQRFNVENGMLKAQLGLLLFNAQFQAAAQQRQDGYITQSTGKQLHPQTVTVHGTNSEAVDKGTVPVNVVDGNDGIAKNQTSSEVETCSHNEAAITDILMKLEADDESRVKFSDFTGLHGERISVGKYSFPPALHPIVNNIIEVYGDVSATSKMNPSIAETVYIMFCASVKEMSNLRLEHVTEDLILKWRDAIKDALRINFKVDFAMEHLKKIACAYIGLMERQKLDSAGLRISKLEAELSAAKEEHAKICEQSKVFMDAAEEFNDKPVSSGMFKRPGQINVELELTNEPDSMKVDKARPSLTKLLNSSTASINTLDRSHILVCSSFPGFNSDSIGYPQSHIIQLSTLHQTDVSTSNFLQMLHTASFVASLHFNIRHSVKHRT</sequence>
<keyword evidence="1" id="KW-0175">Coiled coil</keyword>
<protein>
    <recommendedName>
        <fullName evidence="5">BZIP domain-containing protein</fullName>
    </recommendedName>
</protein>
<feature type="region of interest" description="Disordered" evidence="2">
    <location>
        <begin position="364"/>
        <end position="405"/>
    </location>
</feature>
<dbReference type="EMBL" id="JAHUZN010000005">
    <property type="protein sequence ID" value="KAG8492226.1"/>
    <property type="molecule type" value="Genomic_DNA"/>
</dbReference>
<dbReference type="PANTHER" id="PTHR35021">
    <property type="match status" value="1"/>
</dbReference>
<evidence type="ECO:0008006" key="5">
    <source>
        <dbReference type="Google" id="ProtNLM"/>
    </source>
</evidence>
<dbReference type="PANTHER" id="PTHR35021:SF7">
    <property type="entry name" value="PROTEIN FB17, PUTATIVE-RELATED"/>
    <property type="match status" value="1"/>
</dbReference>
<comment type="caution">
    <text evidence="3">The sequence shown here is derived from an EMBL/GenBank/DDBJ whole genome shotgun (WGS) entry which is preliminary data.</text>
</comment>
<evidence type="ECO:0000313" key="4">
    <source>
        <dbReference type="Proteomes" id="UP000701853"/>
    </source>
</evidence>
<feature type="coiled-coil region" evidence="1">
    <location>
        <begin position="647"/>
        <end position="674"/>
    </location>
</feature>
<dbReference type="Proteomes" id="UP000701853">
    <property type="component" value="Chromosome 5"/>
</dbReference>
<name>A0A8J5Z5U8_9ROSI</name>
<dbReference type="AlphaFoldDB" id="A0A8J5Z5U8"/>
<evidence type="ECO:0000313" key="3">
    <source>
        <dbReference type="EMBL" id="KAG8492226.1"/>
    </source>
</evidence>
<accession>A0A8J5Z5U8</accession>
<keyword evidence="4" id="KW-1185">Reference proteome</keyword>
<dbReference type="CDD" id="cd14686">
    <property type="entry name" value="bZIP"/>
    <property type="match status" value="1"/>
</dbReference>
<dbReference type="OrthoDB" id="992742at2759"/>
<organism evidence="3 4">
    <name type="scientific">Gossypium anomalum</name>
    <dbReference type="NCBI Taxonomy" id="47600"/>
    <lineage>
        <taxon>Eukaryota</taxon>
        <taxon>Viridiplantae</taxon>
        <taxon>Streptophyta</taxon>
        <taxon>Embryophyta</taxon>
        <taxon>Tracheophyta</taxon>
        <taxon>Spermatophyta</taxon>
        <taxon>Magnoliopsida</taxon>
        <taxon>eudicotyledons</taxon>
        <taxon>Gunneridae</taxon>
        <taxon>Pentapetalae</taxon>
        <taxon>rosids</taxon>
        <taxon>malvids</taxon>
        <taxon>Malvales</taxon>
        <taxon>Malvaceae</taxon>
        <taxon>Malvoideae</taxon>
        <taxon>Gossypium</taxon>
    </lineage>
</organism>
<feature type="coiled-coil region" evidence="1">
    <location>
        <begin position="409"/>
        <end position="436"/>
    </location>
</feature>
<proteinExistence type="predicted"/>
<reference evidence="3 4" key="1">
    <citation type="journal article" date="2021" name="bioRxiv">
        <title>The Gossypium anomalum genome as a resource for cotton improvement and evolutionary analysis of hybrid incompatibility.</title>
        <authorList>
            <person name="Grover C.E."/>
            <person name="Yuan D."/>
            <person name="Arick M.A."/>
            <person name="Miller E.R."/>
            <person name="Hu G."/>
            <person name="Peterson D.G."/>
            <person name="Wendel J.F."/>
            <person name="Udall J.A."/>
        </authorList>
    </citation>
    <scope>NUCLEOTIDE SEQUENCE [LARGE SCALE GENOMIC DNA]</scope>
    <source>
        <strain evidence="3">JFW-Udall</strain>
        <tissue evidence="3">Leaf</tissue>
    </source>
</reference>
<evidence type="ECO:0000256" key="1">
    <source>
        <dbReference type="SAM" id="Coils"/>
    </source>
</evidence>
<feature type="compositionally biased region" description="Basic and acidic residues" evidence="2">
    <location>
        <begin position="389"/>
        <end position="401"/>
    </location>
</feature>
<feature type="compositionally biased region" description="Polar residues" evidence="2">
    <location>
        <begin position="364"/>
        <end position="386"/>
    </location>
</feature>
<gene>
    <name evidence="3" type="ORF">CXB51_009869</name>
</gene>